<feature type="transmembrane region" description="Helical" evidence="1">
    <location>
        <begin position="23"/>
        <end position="44"/>
    </location>
</feature>
<proteinExistence type="predicted"/>
<sequence>MAHNVIAGTVTRRARSERRTPHWLRAVYAVVAGFVVIVALALIFTPASGTDTLPACEWEDGSGTPDAPCFWDADTRGNHTGRDVLHYNGQTFVEAK</sequence>
<gene>
    <name evidence="2" type="ORF">Shyd_66040</name>
</gene>
<dbReference type="EMBL" id="BNDW01000068">
    <property type="protein sequence ID" value="GHI25233.1"/>
    <property type="molecule type" value="Genomic_DNA"/>
</dbReference>
<reference evidence="2" key="1">
    <citation type="submission" date="2024-05" db="EMBL/GenBank/DDBJ databases">
        <title>Whole genome shotgun sequence of Streptomyces hydrogenans NBRC 13475.</title>
        <authorList>
            <person name="Komaki H."/>
            <person name="Tamura T."/>
        </authorList>
    </citation>
    <scope>NUCLEOTIDE SEQUENCE</scope>
    <source>
        <strain evidence="2">NBRC 13475</strain>
    </source>
</reference>
<dbReference type="RefSeq" id="WP_190222747.1">
    <property type="nucleotide sequence ID" value="NZ_BNBS01000020.1"/>
</dbReference>
<keyword evidence="3" id="KW-1185">Reference proteome</keyword>
<evidence type="ECO:0000313" key="2">
    <source>
        <dbReference type="EMBL" id="GHI25233.1"/>
    </source>
</evidence>
<name>A0ABQ3PJM8_9ACTN</name>
<keyword evidence="1" id="KW-1133">Transmembrane helix</keyword>
<keyword evidence="1" id="KW-0472">Membrane</keyword>
<evidence type="ECO:0000313" key="3">
    <source>
        <dbReference type="Proteomes" id="UP001052739"/>
    </source>
</evidence>
<keyword evidence="1" id="KW-0812">Transmembrane</keyword>
<organism evidence="2 3">
    <name type="scientific">Streptomyces hydrogenans</name>
    <dbReference type="NCBI Taxonomy" id="1873719"/>
    <lineage>
        <taxon>Bacteria</taxon>
        <taxon>Bacillati</taxon>
        <taxon>Actinomycetota</taxon>
        <taxon>Actinomycetes</taxon>
        <taxon>Kitasatosporales</taxon>
        <taxon>Streptomycetaceae</taxon>
        <taxon>Streptomyces</taxon>
    </lineage>
</organism>
<protein>
    <submittedName>
        <fullName evidence="2">Uncharacterized protein</fullName>
    </submittedName>
</protein>
<accession>A0ABQ3PJM8</accession>
<comment type="caution">
    <text evidence="2">The sequence shown here is derived from an EMBL/GenBank/DDBJ whole genome shotgun (WGS) entry which is preliminary data.</text>
</comment>
<dbReference type="Proteomes" id="UP001052739">
    <property type="component" value="Unassembled WGS sequence"/>
</dbReference>
<evidence type="ECO:0000256" key="1">
    <source>
        <dbReference type="SAM" id="Phobius"/>
    </source>
</evidence>